<dbReference type="Pfam" id="PF00999">
    <property type="entry name" value="Na_H_Exchanger"/>
    <property type="match status" value="1"/>
</dbReference>
<dbReference type="GO" id="GO:0050660">
    <property type="term" value="F:flavin adenine dinucleotide binding"/>
    <property type="evidence" value="ECO:0007669"/>
    <property type="project" value="InterPro"/>
</dbReference>
<dbReference type="GO" id="GO:0006813">
    <property type="term" value="P:potassium ion transport"/>
    <property type="evidence" value="ECO:0007669"/>
    <property type="project" value="UniProtKB-KW"/>
</dbReference>
<dbReference type="Proteomes" id="UP000218765">
    <property type="component" value="Chromosome"/>
</dbReference>
<keyword evidence="10" id="KW-0406">Ion transport</keyword>
<evidence type="ECO:0000256" key="2">
    <source>
        <dbReference type="ARBA" id="ARBA00022448"/>
    </source>
</evidence>
<evidence type="ECO:0000256" key="1">
    <source>
        <dbReference type="ARBA" id="ARBA00004651"/>
    </source>
</evidence>
<dbReference type="AlphaFoldDB" id="A0A1Z4VMA5"/>
<feature type="transmembrane region" description="Helical" evidence="12">
    <location>
        <begin position="302"/>
        <end position="327"/>
    </location>
</feature>
<dbReference type="OrthoDB" id="9810759at2"/>
<feature type="transmembrane region" description="Helical" evidence="12">
    <location>
        <begin position="273"/>
        <end position="296"/>
    </location>
</feature>
<dbReference type="InterPro" id="IPR006037">
    <property type="entry name" value="RCK_C"/>
</dbReference>
<feature type="transmembrane region" description="Helical" evidence="12">
    <location>
        <begin position="334"/>
        <end position="354"/>
    </location>
</feature>
<reference evidence="14 15" key="1">
    <citation type="submission" date="2017-05" db="EMBL/GenBank/DDBJ databases">
        <title>Thiocyanate degradation by Thiohalobacter thiocyanaticus FOKN1.</title>
        <authorList>
            <person name="Oshiki M."/>
            <person name="Fukushima T."/>
            <person name="Kawano S."/>
            <person name="Nakagawa J."/>
        </authorList>
    </citation>
    <scope>NUCLEOTIDE SEQUENCE [LARGE SCALE GENOMIC DNA]</scope>
    <source>
        <strain evidence="14 15">FOKN1</strain>
    </source>
</reference>
<feature type="transmembrane region" description="Helical" evidence="12">
    <location>
        <begin position="185"/>
        <end position="204"/>
    </location>
</feature>
<dbReference type="PANTHER" id="PTHR32507">
    <property type="entry name" value="NA(+)/H(+) ANTIPORTER 1"/>
    <property type="match status" value="1"/>
</dbReference>
<evidence type="ECO:0000256" key="6">
    <source>
        <dbReference type="ARBA" id="ARBA00022538"/>
    </source>
</evidence>
<keyword evidence="8" id="KW-0630">Potassium</keyword>
<dbReference type="NCBIfam" id="NF003716">
    <property type="entry name" value="PRK05326.1-3"/>
    <property type="match status" value="1"/>
</dbReference>
<feature type="transmembrane region" description="Helical" evidence="12">
    <location>
        <begin position="241"/>
        <end position="261"/>
    </location>
</feature>
<dbReference type="Gene3D" id="1.20.1530.20">
    <property type="match status" value="1"/>
</dbReference>
<keyword evidence="4" id="KW-1003">Cell membrane</keyword>
<evidence type="ECO:0000313" key="15">
    <source>
        <dbReference type="Proteomes" id="UP000218765"/>
    </source>
</evidence>
<keyword evidence="11 12" id="KW-0472">Membrane</keyword>
<dbReference type="Gene3D" id="3.30.465.10">
    <property type="match status" value="1"/>
</dbReference>
<dbReference type="RefSeq" id="WP_096364109.1">
    <property type="nucleotide sequence ID" value="NZ_AP018052.1"/>
</dbReference>
<dbReference type="PROSITE" id="PS51202">
    <property type="entry name" value="RCK_C"/>
    <property type="match status" value="1"/>
</dbReference>
<evidence type="ECO:0000256" key="9">
    <source>
        <dbReference type="ARBA" id="ARBA00022989"/>
    </source>
</evidence>
<dbReference type="InterPro" id="IPR016169">
    <property type="entry name" value="FAD-bd_PCMH_sub2"/>
</dbReference>
<evidence type="ECO:0000256" key="12">
    <source>
        <dbReference type="SAM" id="Phobius"/>
    </source>
</evidence>
<feature type="transmembrane region" description="Helical" evidence="12">
    <location>
        <begin position="117"/>
        <end position="139"/>
    </location>
</feature>
<name>A0A1Z4VMA5_9GAMM</name>
<dbReference type="InterPro" id="IPR036318">
    <property type="entry name" value="FAD-bd_PCMH-like_sf"/>
</dbReference>
<dbReference type="Pfam" id="PF03471">
    <property type="entry name" value="CorC_HlyC"/>
    <property type="match status" value="1"/>
</dbReference>
<dbReference type="KEGG" id="ttc:FOKN1_0345"/>
<keyword evidence="6" id="KW-0633">Potassium transport</keyword>
<evidence type="ECO:0000259" key="13">
    <source>
        <dbReference type="PROSITE" id="PS51202"/>
    </source>
</evidence>
<dbReference type="PANTHER" id="PTHR32507:SF7">
    <property type="entry name" value="K(+)_H(+) ANTIPORTER NHAP2"/>
    <property type="match status" value="1"/>
</dbReference>
<gene>
    <name evidence="14" type="ORF">FOKN1_0345</name>
</gene>
<sequence length="572" mass="60560">MDIVNQLILVAAALLLISILVSVPSRRVGMPLLLVFLALGMLAGEEGPGALRFHNYQAAYMVGSVALAIILFDGGLGTRAATFRVGLRPALSLATLGVIITAAVTGLVASLVFELNWLQGLLVGAIVGSTDAAAVFGLLHAQGLRLKERVSATLEIESGANDPMAIFLTLALVELLAAGATRLDAGVVVLLVQQMGLGLVLGYGGGRLLVYVINRLPLATSLYPLLALAGALVIFSGTLNLGGSGFLAVYVAGLVLGNRPLQANLGIQRFHDGIAWLAQIGMFLMLGLLVTPSALLAVALPALAVALALIFLARPLAVVISLLPFGFPLREQVFVGWVGLRGAVPIILALFPLLADLPNAQRYFNVAFFVVLVSLVLQGWTLAPLARRLGLEVPTTPGWHRRLELDLPGQLDYEMVVYVLSGDSPALGETPATLRLPPGVGVAGLIRDNAVTAGCEAVRLSVGDHLLLLARSDDVETLDRLLTTEKVPEHLRESRFFGEFVLDARATLGDVAGVYGVEVPTDKRDASLSEVLARAFKRRPVVGDRLPLGHLELVVREMEGETITRVGLKLMH</sequence>
<dbReference type="InterPro" id="IPR036721">
    <property type="entry name" value="RCK_C_sf"/>
</dbReference>
<feature type="transmembrane region" description="Helical" evidence="12">
    <location>
        <begin position="160"/>
        <end position="179"/>
    </location>
</feature>
<evidence type="ECO:0000256" key="7">
    <source>
        <dbReference type="ARBA" id="ARBA00022692"/>
    </source>
</evidence>
<feature type="transmembrane region" description="Helical" evidence="12">
    <location>
        <begin position="366"/>
        <end position="386"/>
    </location>
</feature>
<dbReference type="InterPro" id="IPR005170">
    <property type="entry name" value="Transptr-assoc_dom"/>
</dbReference>
<dbReference type="SUPFAM" id="SSF116726">
    <property type="entry name" value="TrkA C-terminal domain-like"/>
    <property type="match status" value="1"/>
</dbReference>
<keyword evidence="9 12" id="KW-1133">Transmembrane helix</keyword>
<evidence type="ECO:0000256" key="10">
    <source>
        <dbReference type="ARBA" id="ARBA00023065"/>
    </source>
</evidence>
<feature type="transmembrane region" description="Helical" evidence="12">
    <location>
        <begin position="6"/>
        <end position="23"/>
    </location>
</feature>
<feature type="domain" description="RCK C-terminal" evidence="13">
    <location>
        <begin position="402"/>
        <end position="484"/>
    </location>
</feature>
<dbReference type="EMBL" id="AP018052">
    <property type="protein sequence ID" value="BAZ92749.1"/>
    <property type="molecule type" value="Genomic_DNA"/>
</dbReference>
<keyword evidence="15" id="KW-1185">Reference proteome</keyword>
<dbReference type="InterPro" id="IPR006153">
    <property type="entry name" value="Cation/H_exchanger_TM"/>
</dbReference>
<proteinExistence type="predicted"/>
<protein>
    <submittedName>
        <fullName evidence="14">Sodium/hydrogen exchanger</fullName>
    </submittedName>
</protein>
<accession>A0A1Z4VMA5</accession>
<evidence type="ECO:0000256" key="11">
    <source>
        <dbReference type="ARBA" id="ARBA00023136"/>
    </source>
</evidence>
<dbReference type="SUPFAM" id="SSF56176">
    <property type="entry name" value="FAD-binding/transporter-associated domain-like"/>
    <property type="match status" value="1"/>
</dbReference>
<dbReference type="GO" id="GO:0015297">
    <property type="term" value="F:antiporter activity"/>
    <property type="evidence" value="ECO:0007669"/>
    <property type="project" value="UniProtKB-KW"/>
</dbReference>
<comment type="subcellular location">
    <subcellularLocation>
        <location evidence="1">Cell membrane</location>
        <topology evidence="1">Multi-pass membrane protein</topology>
    </subcellularLocation>
</comment>
<evidence type="ECO:0000256" key="5">
    <source>
        <dbReference type="ARBA" id="ARBA00022519"/>
    </source>
</evidence>
<feature type="transmembrane region" description="Helical" evidence="12">
    <location>
        <begin position="90"/>
        <end position="111"/>
    </location>
</feature>
<keyword evidence="2" id="KW-0813">Transport</keyword>
<evidence type="ECO:0000256" key="4">
    <source>
        <dbReference type="ARBA" id="ARBA00022475"/>
    </source>
</evidence>
<feature type="transmembrane region" description="Helical" evidence="12">
    <location>
        <begin position="56"/>
        <end position="78"/>
    </location>
</feature>
<dbReference type="GO" id="GO:1902600">
    <property type="term" value="P:proton transmembrane transport"/>
    <property type="evidence" value="ECO:0007669"/>
    <property type="project" value="InterPro"/>
</dbReference>
<dbReference type="Gene3D" id="3.30.70.1450">
    <property type="entry name" value="Regulator of K+ conductance, C-terminal domain"/>
    <property type="match status" value="1"/>
</dbReference>
<dbReference type="GO" id="GO:0008324">
    <property type="term" value="F:monoatomic cation transmembrane transporter activity"/>
    <property type="evidence" value="ECO:0007669"/>
    <property type="project" value="InterPro"/>
</dbReference>
<organism evidence="14 15">
    <name type="scientific">Thiohalobacter thiocyanaticus</name>
    <dbReference type="NCBI Taxonomy" id="585455"/>
    <lineage>
        <taxon>Bacteria</taxon>
        <taxon>Pseudomonadati</taxon>
        <taxon>Pseudomonadota</taxon>
        <taxon>Gammaproteobacteria</taxon>
        <taxon>Thiohalobacterales</taxon>
        <taxon>Thiohalobacteraceae</taxon>
        <taxon>Thiohalobacter</taxon>
    </lineage>
</organism>
<evidence type="ECO:0000313" key="14">
    <source>
        <dbReference type="EMBL" id="BAZ92749.1"/>
    </source>
</evidence>
<keyword evidence="7 12" id="KW-0812">Transmembrane</keyword>
<dbReference type="NCBIfam" id="NF003715">
    <property type="entry name" value="PRK05326.1-2"/>
    <property type="match status" value="1"/>
</dbReference>
<dbReference type="SMART" id="SM01091">
    <property type="entry name" value="CorC_HlyC"/>
    <property type="match status" value="1"/>
</dbReference>
<evidence type="ECO:0000256" key="3">
    <source>
        <dbReference type="ARBA" id="ARBA00022449"/>
    </source>
</evidence>
<dbReference type="GO" id="GO:0005886">
    <property type="term" value="C:plasma membrane"/>
    <property type="evidence" value="ECO:0007669"/>
    <property type="project" value="UniProtKB-SubCell"/>
</dbReference>
<keyword evidence="5" id="KW-0997">Cell inner membrane</keyword>
<dbReference type="NCBIfam" id="NF003714">
    <property type="entry name" value="PRK05326.1-1"/>
    <property type="match status" value="1"/>
</dbReference>
<keyword evidence="3" id="KW-0050">Antiport</keyword>
<evidence type="ECO:0000256" key="8">
    <source>
        <dbReference type="ARBA" id="ARBA00022958"/>
    </source>
</evidence>
<dbReference type="InterPro" id="IPR038770">
    <property type="entry name" value="Na+/solute_symporter_sf"/>
</dbReference>